<dbReference type="Gene3D" id="2.130.10.10">
    <property type="entry name" value="YVTN repeat-like/Quinoprotein amine dehydrogenase"/>
    <property type="match status" value="3"/>
</dbReference>
<keyword evidence="2 6" id="KW-0853">WD repeat</keyword>
<dbReference type="InterPro" id="IPR020472">
    <property type="entry name" value="WD40_PAC1"/>
</dbReference>
<feature type="repeat" description="WD" evidence="6">
    <location>
        <begin position="141"/>
        <end position="182"/>
    </location>
</feature>
<feature type="repeat" description="WD" evidence="6">
    <location>
        <begin position="55"/>
        <end position="87"/>
    </location>
</feature>
<dbReference type="InterPro" id="IPR015943">
    <property type="entry name" value="WD40/YVTN_repeat-like_dom_sf"/>
</dbReference>
<dbReference type="Pfam" id="PF25173">
    <property type="entry name" value="Beta-prop_WDR3_1st"/>
    <property type="match status" value="1"/>
</dbReference>
<dbReference type="PROSITE" id="PS50294">
    <property type="entry name" value="WD_REPEATS_REGION"/>
    <property type="match status" value="6"/>
</dbReference>
<dbReference type="PROSITE" id="PS00678">
    <property type="entry name" value="WD_REPEATS_1"/>
    <property type="match status" value="2"/>
</dbReference>
<dbReference type="Proteomes" id="UP000887566">
    <property type="component" value="Unplaced"/>
</dbReference>
<evidence type="ECO:0000256" key="1">
    <source>
        <dbReference type="ARBA" id="ARBA00004604"/>
    </source>
</evidence>
<evidence type="ECO:0000256" key="5">
    <source>
        <dbReference type="ARBA" id="ARBA00038229"/>
    </source>
</evidence>
<dbReference type="GO" id="GO:0030515">
    <property type="term" value="F:snoRNA binding"/>
    <property type="evidence" value="ECO:0007669"/>
    <property type="project" value="TreeGrafter"/>
</dbReference>
<dbReference type="FunFam" id="2.130.10.10:FF:000157">
    <property type="entry name" value="WD repeat domain 3"/>
    <property type="match status" value="1"/>
</dbReference>
<dbReference type="PANTHER" id="PTHR19853:SF0">
    <property type="entry name" value="WD REPEAT-CONTAINING PROTEIN 3"/>
    <property type="match status" value="1"/>
</dbReference>
<keyword evidence="4" id="KW-0539">Nucleus</keyword>
<dbReference type="CDD" id="cd00200">
    <property type="entry name" value="WD40"/>
    <property type="match status" value="1"/>
</dbReference>
<dbReference type="FunFam" id="2.130.10.10:FF:000178">
    <property type="entry name" value="WD repeat domain 3"/>
    <property type="match status" value="1"/>
</dbReference>
<protein>
    <submittedName>
        <fullName evidence="9">Small-subunit processome Utp12 domain-containing protein</fullName>
    </submittedName>
</protein>
<feature type="repeat" description="WD" evidence="6">
    <location>
        <begin position="630"/>
        <end position="671"/>
    </location>
</feature>
<reference evidence="9" key="1">
    <citation type="submission" date="2022-11" db="UniProtKB">
        <authorList>
            <consortium name="WormBaseParasite"/>
        </authorList>
    </citation>
    <scope>IDENTIFICATION</scope>
</reference>
<dbReference type="GO" id="GO:0030490">
    <property type="term" value="P:maturation of SSU-rRNA"/>
    <property type="evidence" value="ECO:0007669"/>
    <property type="project" value="TreeGrafter"/>
</dbReference>
<feature type="repeat" description="WD" evidence="6">
    <location>
        <begin position="495"/>
        <end position="526"/>
    </location>
</feature>
<dbReference type="AlphaFoldDB" id="A0A914W4Y1"/>
<comment type="similarity">
    <text evidence="5">Belongs to the WD repeat WDR3/UTP12 family.</text>
</comment>
<dbReference type="InterPro" id="IPR001680">
    <property type="entry name" value="WD40_rpt"/>
</dbReference>
<dbReference type="PRINTS" id="PR00320">
    <property type="entry name" value="GPROTEINBRPT"/>
</dbReference>
<feature type="repeat" description="WD" evidence="6">
    <location>
        <begin position="588"/>
        <end position="629"/>
    </location>
</feature>
<dbReference type="InterPro" id="IPR051570">
    <property type="entry name" value="TBC1_cilium_biogenesis"/>
</dbReference>
<keyword evidence="3" id="KW-0677">Repeat</keyword>
<dbReference type="Pfam" id="PF04003">
    <property type="entry name" value="Utp12"/>
    <property type="match status" value="1"/>
</dbReference>
<dbReference type="PROSITE" id="PS50082">
    <property type="entry name" value="WD_REPEATS_2"/>
    <property type="match status" value="7"/>
</dbReference>
<keyword evidence="8" id="KW-1185">Reference proteome</keyword>
<dbReference type="PANTHER" id="PTHR19853">
    <property type="entry name" value="WD REPEAT CONTAINING PROTEIN 3 WDR3"/>
    <property type="match status" value="1"/>
</dbReference>
<comment type="subcellular location">
    <subcellularLocation>
        <location evidence="1">Nucleus</location>
        <location evidence="1">Nucleolus</location>
    </subcellularLocation>
</comment>
<dbReference type="InterPro" id="IPR019775">
    <property type="entry name" value="WD40_repeat_CS"/>
</dbReference>
<accession>A0A914W4Y1</accession>
<proteinExistence type="inferred from homology"/>
<evidence type="ECO:0000256" key="3">
    <source>
        <dbReference type="ARBA" id="ARBA00022737"/>
    </source>
</evidence>
<organism evidence="8 9">
    <name type="scientific">Plectus sambesii</name>
    <dbReference type="NCBI Taxonomy" id="2011161"/>
    <lineage>
        <taxon>Eukaryota</taxon>
        <taxon>Metazoa</taxon>
        <taxon>Ecdysozoa</taxon>
        <taxon>Nematoda</taxon>
        <taxon>Chromadorea</taxon>
        <taxon>Plectida</taxon>
        <taxon>Plectina</taxon>
        <taxon>Plectoidea</taxon>
        <taxon>Plectidae</taxon>
        <taxon>Plectus</taxon>
    </lineage>
</organism>
<evidence type="ECO:0000259" key="7">
    <source>
        <dbReference type="Pfam" id="PF04003"/>
    </source>
</evidence>
<dbReference type="InterPro" id="IPR036322">
    <property type="entry name" value="WD40_repeat_dom_sf"/>
</dbReference>
<dbReference type="SMART" id="SM00320">
    <property type="entry name" value="WD40"/>
    <property type="match status" value="11"/>
</dbReference>
<feature type="repeat" description="WD" evidence="6">
    <location>
        <begin position="99"/>
        <end position="140"/>
    </location>
</feature>
<evidence type="ECO:0000256" key="4">
    <source>
        <dbReference type="ARBA" id="ARBA00023242"/>
    </source>
</evidence>
<dbReference type="GO" id="GO:0032040">
    <property type="term" value="C:small-subunit processome"/>
    <property type="evidence" value="ECO:0007669"/>
    <property type="project" value="TreeGrafter"/>
</dbReference>
<evidence type="ECO:0000313" key="9">
    <source>
        <dbReference type="WBParaSite" id="PSAMB.scaffold3190size19309.g20657.t1"/>
    </source>
</evidence>
<evidence type="ECO:0000313" key="8">
    <source>
        <dbReference type="Proteomes" id="UP000887566"/>
    </source>
</evidence>
<feature type="repeat" description="WD" evidence="6">
    <location>
        <begin position="672"/>
        <end position="704"/>
    </location>
</feature>
<dbReference type="InterPro" id="IPR007148">
    <property type="entry name" value="SSU_processome_Utp12"/>
</dbReference>
<dbReference type="WBParaSite" id="PSAMB.scaffold3190size19309.g20657.t1">
    <property type="protein sequence ID" value="PSAMB.scaffold3190size19309.g20657.t1"/>
    <property type="gene ID" value="PSAMB.scaffold3190size19309.g20657"/>
</dbReference>
<evidence type="ECO:0000256" key="2">
    <source>
        <dbReference type="ARBA" id="ARBA00022574"/>
    </source>
</evidence>
<sequence length="933" mass="104142">MGITKQHLRYEPSGVCNVVGSTNGAIVAVDSAVCAIAACENVNFYNLRTNEKVNQLSGTKPVTALKFSDNRRLLAVGYSDGTVRVYDRSANDPNACLVFAGHKTGVNCLAFSKDGLTLASGGKDSTIILWDIVNESGLFRLNGHKGSITHLQFAQNGKFLISSSKDTFIKFWNMSTQSCFFTLTDHRTEVYTFALLKNDSQLITGSAELELRLFQLVWLQNGGKDDEGTTEVTEKVKRLRTDSDVGSDDDDEPADQANTIVRCAKFGSLLRQSKGRALQLVVSPDESLLLCLGSGPLVDIFRVYSEDEAQKRIGKKVRKAKKRAESEGHILPENLEGDVRKDISTLIGRIGDYRADAKVKWIDFARETQITTGGLEYRFFALHTNNTAHCVKVLSLKSGEVTAESIADLDQLGHRSDARSLAFSNDDFALMSTSAEGVIIWNRHSMSRVETLSDESCKDAVCGLFVTGDRHVVVGTKSGQLMVFDLAANELIETIKGHEGVVWSIVPTPDMKGFVSCSADKTVKFWLYELVSDGEKKRLTLRERRNLELSDEALCVGVSSNARFLAVGLLDNTTRIFFMDTLKFFLSLYGHSLPVLCLDMSDDELLIVTGSADKNLKIWGLDFGDCHRSLFGHDDNVTCIKFTPKSHLFWSAGKDGKIKQWDADKFEKIQTLDGHSNEVWALAMTSNGKFLASASHDKSIRLWEKTEEILVVQEEQEMERETEYEMTLADNDDVVAGEQPNKEADMATKKSVESIKSTESIIDAIEIYRNEKLEQITDPKHTPHPMILALQSRNIDRFILDSLHKVRSSDLEKSLMMVPFGFVLDILHALTECVRQEYKIELACRVIMFLTRIHHNQIVNSAEALATIDRLRRIVPKGVNTIRDVCGFNLAALHFLQLDIEEKQSVKLFAEATEKKQKKKKKAKDRAIVMSVV</sequence>
<evidence type="ECO:0000256" key="6">
    <source>
        <dbReference type="PROSITE-ProRule" id="PRU00221"/>
    </source>
</evidence>
<dbReference type="SUPFAM" id="SSF50978">
    <property type="entry name" value="WD40 repeat-like"/>
    <property type="match status" value="2"/>
</dbReference>
<dbReference type="GO" id="GO:0034388">
    <property type="term" value="C:Pwp2p-containing subcomplex of 90S preribosome"/>
    <property type="evidence" value="ECO:0007669"/>
    <property type="project" value="TreeGrafter"/>
</dbReference>
<feature type="domain" description="Small-subunit processome Utp12" evidence="7">
    <location>
        <begin position="796"/>
        <end position="897"/>
    </location>
</feature>
<name>A0A914W4Y1_9BILA</name>
<dbReference type="Pfam" id="PF25172">
    <property type="entry name" value="Beta-prop_WDR3_2nd"/>
    <property type="match status" value="1"/>
</dbReference>